<evidence type="ECO:0000313" key="12">
    <source>
        <dbReference type="EMBL" id="RZS71365.1"/>
    </source>
</evidence>
<dbReference type="PRINTS" id="PR00418">
    <property type="entry name" value="TPI2FAMILY"/>
</dbReference>
<evidence type="ECO:0000256" key="8">
    <source>
        <dbReference type="ARBA" id="ARBA00023125"/>
    </source>
</evidence>
<dbReference type="Pfam" id="PF00204">
    <property type="entry name" value="DNA_gyraseB"/>
    <property type="match status" value="1"/>
</dbReference>
<feature type="site" description="Interaction with DNA" evidence="10">
    <location>
        <position position="471"/>
    </location>
</feature>
<dbReference type="GO" id="GO:0034335">
    <property type="term" value="F:DNA negative supercoiling activity"/>
    <property type="evidence" value="ECO:0007669"/>
    <property type="project" value="UniProtKB-ARBA"/>
</dbReference>
<dbReference type="Proteomes" id="UP000293874">
    <property type="component" value="Unassembled WGS sequence"/>
</dbReference>
<feature type="site" description="Interaction with DNA" evidence="10">
    <location>
        <position position="468"/>
    </location>
</feature>
<keyword evidence="10" id="KW-0963">Cytoplasm</keyword>
<dbReference type="SMART" id="SM00387">
    <property type="entry name" value="HATPase_c"/>
    <property type="match status" value="1"/>
</dbReference>
<dbReference type="InterPro" id="IPR013760">
    <property type="entry name" value="Topo_IIA-like_dom_sf"/>
</dbReference>
<dbReference type="GO" id="GO:0046872">
    <property type="term" value="F:metal ion binding"/>
    <property type="evidence" value="ECO:0007669"/>
    <property type="project" value="UniProtKB-KW"/>
</dbReference>
<feature type="binding site" evidence="10">
    <location>
        <position position="521"/>
    </location>
    <ligand>
        <name>Mg(2+)</name>
        <dbReference type="ChEBI" id="CHEBI:18420"/>
        <label>1</label>
        <note>catalytic</note>
    </ligand>
</feature>
<dbReference type="NCBIfam" id="NF004189">
    <property type="entry name" value="PRK05644.1"/>
    <property type="match status" value="1"/>
</dbReference>
<dbReference type="InterPro" id="IPR020568">
    <property type="entry name" value="Ribosomal_Su5_D2-typ_SF"/>
</dbReference>
<dbReference type="GO" id="GO:0005694">
    <property type="term" value="C:chromosome"/>
    <property type="evidence" value="ECO:0007669"/>
    <property type="project" value="InterPro"/>
</dbReference>
<dbReference type="GO" id="GO:0005524">
    <property type="term" value="F:ATP binding"/>
    <property type="evidence" value="ECO:0007669"/>
    <property type="project" value="UniProtKB-UniRule"/>
</dbReference>
<dbReference type="InterPro" id="IPR036890">
    <property type="entry name" value="HATPase_C_sf"/>
</dbReference>
<dbReference type="GO" id="GO:0005737">
    <property type="term" value="C:cytoplasm"/>
    <property type="evidence" value="ECO:0007669"/>
    <property type="project" value="UniProtKB-SubCell"/>
</dbReference>
<dbReference type="CDD" id="cd00822">
    <property type="entry name" value="TopoII_Trans_DNA_gyrase"/>
    <property type="match status" value="1"/>
</dbReference>
<keyword evidence="13" id="KW-1185">Reference proteome</keyword>
<evidence type="ECO:0000259" key="11">
    <source>
        <dbReference type="PROSITE" id="PS50880"/>
    </source>
</evidence>
<proteinExistence type="inferred from homology"/>
<dbReference type="PROSITE" id="PS50880">
    <property type="entry name" value="TOPRIM"/>
    <property type="match status" value="1"/>
</dbReference>
<keyword evidence="8" id="KW-0238">DNA-binding</keyword>
<evidence type="ECO:0000256" key="2">
    <source>
        <dbReference type="ARBA" id="ARBA00010708"/>
    </source>
</evidence>
<evidence type="ECO:0000256" key="6">
    <source>
        <dbReference type="ARBA" id="ARBA00022842"/>
    </source>
</evidence>
<dbReference type="InterPro" id="IPR018522">
    <property type="entry name" value="TopoIIA_CS"/>
</dbReference>
<keyword evidence="4 10" id="KW-0547">Nucleotide-binding</keyword>
<dbReference type="NCBIfam" id="NF011501">
    <property type="entry name" value="PRK14939.1"/>
    <property type="match status" value="1"/>
</dbReference>
<dbReference type="SMART" id="SM00433">
    <property type="entry name" value="TOP2c"/>
    <property type="match status" value="1"/>
</dbReference>
<dbReference type="SUPFAM" id="SSF54211">
    <property type="entry name" value="Ribosomal protein S5 domain 2-like"/>
    <property type="match status" value="1"/>
</dbReference>
<feature type="domain" description="Toprim" evidence="11">
    <location>
        <begin position="437"/>
        <end position="556"/>
    </location>
</feature>
<evidence type="ECO:0000256" key="1">
    <source>
        <dbReference type="ARBA" id="ARBA00000185"/>
    </source>
</evidence>
<keyword evidence="6 10" id="KW-0460">Magnesium</keyword>
<dbReference type="FunFam" id="3.40.50.670:FF:000002">
    <property type="entry name" value="DNA gyrase subunit B"/>
    <property type="match status" value="1"/>
</dbReference>
<dbReference type="RefSeq" id="WP_130541879.1">
    <property type="nucleotide sequence ID" value="NZ_SGXA01000002.1"/>
</dbReference>
<dbReference type="AlphaFoldDB" id="A0A4Q7MRJ2"/>
<dbReference type="InterPro" id="IPR006171">
    <property type="entry name" value="TOPRIM_dom"/>
</dbReference>
<dbReference type="GO" id="GO:0006265">
    <property type="term" value="P:DNA topological change"/>
    <property type="evidence" value="ECO:0007669"/>
    <property type="project" value="UniProtKB-UniRule"/>
</dbReference>
<evidence type="ECO:0000256" key="4">
    <source>
        <dbReference type="ARBA" id="ARBA00022741"/>
    </source>
</evidence>
<dbReference type="InterPro" id="IPR034160">
    <property type="entry name" value="TOPRIM_GyrB"/>
</dbReference>
<dbReference type="CDD" id="cd16928">
    <property type="entry name" value="HATPase_GyrB-like"/>
    <property type="match status" value="1"/>
</dbReference>
<dbReference type="Gene3D" id="3.30.565.10">
    <property type="entry name" value="Histidine kinase-like ATPase, C-terminal domain"/>
    <property type="match status" value="1"/>
</dbReference>
<dbReference type="FunFam" id="3.30.230.10:FF:000005">
    <property type="entry name" value="DNA gyrase subunit B"/>
    <property type="match status" value="1"/>
</dbReference>
<comment type="function">
    <text evidence="10">A type II topoisomerase that negatively supercoils closed circular double-stranded (ds) DNA in an ATP-dependent manner to modulate DNA topology and maintain chromosomes in an underwound state. Negative supercoiling favors strand separation, and DNA replication, transcription, recombination and repair, all of which involve strand separation. Also able to catalyze the interconversion of other topological isomers of dsDNA rings, including catenanes and knotted rings. Type II topoisomerases break and join 2 DNA strands simultaneously in an ATP-dependent manner.</text>
</comment>
<dbReference type="InterPro" id="IPR013506">
    <property type="entry name" value="Topo_IIA_bsu_dom2"/>
</dbReference>
<dbReference type="InterPro" id="IPR011557">
    <property type="entry name" value="GyrB"/>
</dbReference>
<dbReference type="PANTHER" id="PTHR45866">
    <property type="entry name" value="DNA GYRASE/TOPOISOMERASE SUBUNIT B"/>
    <property type="match status" value="1"/>
</dbReference>
<evidence type="ECO:0000256" key="3">
    <source>
        <dbReference type="ARBA" id="ARBA00022723"/>
    </source>
</evidence>
<dbReference type="EC" id="5.6.2.2" evidence="10"/>
<dbReference type="InterPro" id="IPR013759">
    <property type="entry name" value="Topo_IIA_B_C"/>
</dbReference>
<dbReference type="FunFam" id="3.30.565.10:FF:000002">
    <property type="entry name" value="DNA gyrase subunit B"/>
    <property type="match status" value="1"/>
</dbReference>
<dbReference type="InterPro" id="IPR014721">
    <property type="entry name" value="Ribsml_uS5_D2-typ_fold_subgr"/>
</dbReference>
<comment type="caution">
    <text evidence="12">The sequence shown here is derived from an EMBL/GenBank/DDBJ whole genome shotgun (WGS) entry which is preliminary data.</text>
</comment>
<feature type="binding site" evidence="10">
    <location>
        <position position="443"/>
    </location>
    <ligand>
        <name>Mg(2+)</name>
        <dbReference type="ChEBI" id="CHEBI:18420"/>
        <label>1</label>
        <note>catalytic</note>
    </ligand>
</feature>
<dbReference type="Gene3D" id="3.30.230.10">
    <property type="match status" value="1"/>
</dbReference>
<keyword evidence="3 10" id="KW-0479">Metal-binding</keyword>
<comment type="subcellular location">
    <subcellularLocation>
        <location evidence="10">Cytoplasm</location>
    </subcellularLocation>
</comment>
<dbReference type="PRINTS" id="PR01159">
    <property type="entry name" value="DNAGYRASEB"/>
</dbReference>
<dbReference type="SUPFAM" id="SSF56719">
    <property type="entry name" value="Type II DNA topoisomerase"/>
    <property type="match status" value="1"/>
</dbReference>
<comment type="catalytic activity">
    <reaction evidence="1 10">
        <text>ATP-dependent breakage, passage and rejoining of double-stranded DNA.</text>
        <dbReference type="EC" id="5.6.2.2"/>
    </reaction>
</comment>
<dbReference type="InterPro" id="IPR003594">
    <property type="entry name" value="HATPase_dom"/>
</dbReference>
<dbReference type="InterPro" id="IPR000565">
    <property type="entry name" value="Topo_IIA_B"/>
</dbReference>
<dbReference type="HAMAP" id="MF_01898">
    <property type="entry name" value="GyrB"/>
    <property type="match status" value="1"/>
</dbReference>
<dbReference type="NCBIfam" id="TIGR01059">
    <property type="entry name" value="gyrB"/>
    <property type="match status" value="1"/>
</dbReference>
<evidence type="ECO:0000256" key="9">
    <source>
        <dbReference type="ARBA" id="ARBA00023235"/>
    </source>
</evidence>
<dbReference type="InterPro" id="IPR002288">
    <property type="entry name" value="DNA_gyrase_B_C"/>
</dbReference>
<comment type="cofactor">
    <cofactor evidence="10">
        <name>Mg(2+)</name>
        <dbReference type="ChEBI" id="CHEBI:18420"/>
    </cofactor>
    <cofactor evidence="10">
        <name>Mn(2+)</name>
        <dbReference type="ChEBI" id="CHEBI:29035"/>
    </cofactor>
    <cofactor evidence="10">
        <name>Ca(2+)</name>
        <dbReference type="ChEBI" id="CHEBI:29108"/>
    </cofactor>
    <text evidence="10">Binds two Mg(2+) per subunit. The magnesium ions form salt bridges with both the protein and the DNA. Can also accept other divalent metal cations, such as Mn(2+) or Ca(2+).</text>
</comment>
<protein>
    <recommendedName>
        <fullName evidence="10">DNA gyrase subunit B</fullName>
        <ecNumber evidence="10">5.6.2.2</ecNumber>
    </recommendedName>
</protein>
<dbReference type="SUPFAM" id="SSF55874">
    <property type="entry name" value="ATPase domain of HSP90 chaperone/DNA topoisomerase II/histidine kinase"/>
    <property type="match status" value="1"/>
</dbReference>
<evidence type="ECO:0000256" key="10">
    <source>
        <dbReference type="HAMAP-Rule" id="MF_01898"/>
    </source>
</evidence>
<evidence type="ECO:0000313" key="13">
    <source>
        <dbReference type="Proteomes" id="UP000293874"/>
    </source>
</evidence>
<dbReference type="GO" id="GO:0006261">
    <property type="term" value="P:DNA-templated DNA replication"/>
    <property type="evidence" value="ECO:0007669"/>
    <property type="project" value="UniProtKB-UniRule"/>
</dbReference>
<accession>A0A4Q7MRJ2</accession>
<dbReference type="EMBL" id="SGXA01000002">
    <property type="protein sequence ID" value="RZS71365.1"/>
    <property type="molecule type" value="Genomic_DNA"/>
</dbReference>
<evidence type="ECO:0000256" key="5">
    <source>
        <dbReference type="ARBA" id="ARBA00022840"/>
    </source>
</evidence>
<evidence type="ECO:0000256" key="7">
    <source>
        <dbReference type="ARBA" id="ARBA00023029"/>
    </source>
</evidence>
<comment type="miscellaneous">
    <text evidence="10">Few gyrases are as efficient as E.coli at forming negative supercoils. Not all organisms have 2 type II topoisomerases; in organisms with a single type II topoisomerase this enzyme also has to decatenate newly replicated chromosomes.</text>
</comment>
<keyword evidence="5 10" id="KW-0067">ATP-binding</keyword>
<name>A0A4Q7MRJ2_9BACT</name>
<comment type="similarity">
    <text evidence="2 10">Belongs to the type II topoisomerase GyrB family.</text>
</comment>
<feature type="binding site" evidence="10">
    <location>
        <position position="523"/>
    </location>
    <ligand>
        <name>Mg(2+)</name>
        <dbReference type="ChEBI" id="CHEBI:18420"/>
        <label>2</label>
    </ligand>
</feature>
<sequence>MDTETTEILSPSNSGYGADSIQVLEGLEAVRKRPAMYIGDVGEKGLHHLVYEVVDNSIDEALAGYCKNITVSIHEDNSISVQDDGRGIPTGINTKEKKSALELVMTVLHAGGKFDKNTYKVSGGLHGVGVSCVNALSTKLHVTVQREGKIFEQEYHIGAPQYPVREIGTSDITGTHVHFWPDHTIFTTTLYKKDILEGRLRELAYLNKGISITLNDLREKDDDGTSYTKTFYSEGGIVEFVEMLDKNAGRSTLIPTVIYVEGRDEASNVAVEVAMTYNDSYHEHIYSYVNNINTIEGGTHVSGFRRALTRVFKSYGDKNNLFEKAKVEIEGDDFREGLSAIISVKVPEPQFEGQTKTKLGNSDVMGVVDSTVSKVLDRFLEENPKEAKNIISKVILAAQARAAARKAREMVQRKSVLSGGGLPGKLADCSDRDADRCELFLVEGDSAGGTAKQGRNRNFQAILPLRGKILNVEKAMEHKIYENEEIRNMYTALGVTVGTPEDPKALNLVKLRYHKLIIMTDADVDGSHIATLILTFIYRYMKEMVEQGYVYIAQPPLYLVKKGKESGYAWNEEQRKALTEKLGGGKEDSVNIQRYKGLGEMNADQLWDTTMNPETRTLKQVTIESAAEADRIFSMLMGDEVAPRRDFIESHAKYAKIDV</sequence>
<dbReference type="CDD" id="cd03366">
    <property type="entry name" value="TOPRIM_TopoIIA_GyrB"/>
    <property type="match status" value="1"/>
</dbReference>
<dbReference type="GO" id="GO:0003677">
    <property type="term" value="F:DNA binding"/>
    <property type="evidence" value="ECO:0007669"/>
    <property type="project" value="UniProtKB-KW"/>
</dbReference>
<keyword evidence="7 10" id="KW-0799">Topoisomerase</keyword>
<dbReference type="PANTHER" id="PTHR45866:SF1">
    <property type="entry name" value="DNA GYRASE SUBUNIT B, MITOCHONDRIAL"/>
    <property type="match status" value="1"/>
</dbReference>
<organism evidence="12 13">
    <name type="scientific">Pseudobacter ginsenosidimutans</name>
    <dbReference type="NCBI Taxonomy" id="661488"/>
    <lineage>
        <taxon>Bacteria</taxon>
        <taxon>Pseudomonadati</taxon>
        <taxon>Bacteroidota</taxon>
        <taxon>Chitinophagia</taxon>
        <taxon>Chitinophagales</taxon>
        <taxon>Chitinophagaceae</taxon>
        <taxon>Pseudobacter</taxon>
    </lineage>
</organism>
<dbReference type="Pfam" id="PF01751">
    <property type="entry name" value="Toprim"/>
    <property type="match status" value="1"/>
</dbReference>
<dbReference type="Pfam" id="PF00986">
    <property type="entry name" value="DNA_gyraseB_C"/>
    <property type="match status" value="1"/>
</dbReference>
<gene>
    <name evidence="10" type="primary">gyrB</name>
    <name evidence="12" type="ORF">EV199_3268</name>
</gene>
<feature type="binding site" evidence="10">
    <location>
        <position position="521"/>
    </location>
    <ligand>
        <name>Mg(2+)</name>
        <dbReference type="ChEBI" id="CHEBI:18420"/>
        <label>2</label>
    </ligand>
</feature>
<dbReference type="PROSITE" id="PS00177">
    <property type="entry name" value="TOPOISOMERASE_II"/>
    <property type="match status" value="1"/>
</dbReference>
<dbReference type="Gene3D" id="3.40.50.670">
    <property type="match status" value="1"/>
</dbReference>
<reference evidence="12 13" key="1">
    <citation type="submission" date="2019-02" db="EMBL/GenBank/DDBJ databases">
        <title>Genomic Encyclopedia of Type Strains, Phase IV (KMG-IV): sequencing the most valuable type-strain genomes for metagenomic binning, comparative biology and taxonomic classification.</title>
        <authorList>
            <person name="Goeker M."/>
        </authorList>
    </citation>
    <scope>NUCLEOTIDE SEQUENCE [LARGE SCALE GENOMIC DNA]</scope>
    <source>
        <strain evidence="12 13">DSM 18116</strain>
    </source>
</reference>
<dbReference type="Pfam" id="PF02518">
    <property type="entry name" value="HATPase_c"/>
    <property type="match status" value="1"/>
</dbReference>
<keyword evidence="9 10" id="KW-0413">Isomerase</keyword>
<dbReference type="InterPro" id="IPR001241">
    <property type="entry name" value="Topo_IIA"/>
</dbReference>
<comment type="subunit">
    <text evidence="10">Heterotetramer, composed of two GyrA and two GyrB chains. In the heterotetramer, GyrA contains the active site tyrosine that forms a transient covalent intermediate with DNA, while GyrB binds cofactors and catalyzes ATP hydrolysis.</text>
</comment>